<evidence type="ECO:0000313" key="4">
    <source>
        <dbReference type="Proteomes" id="UP001652542"/>
    </source>
</evidence>
<keyword evidence="2" id="KW-0812">Transmembrane</keyword>
<evidence type="ECO:0000256" key="1">
    <source>
        <dbReference type="SAM" id="MobiDB-lite"/>
    </source>
</evidence>
<evidence type="ECO:0000313" key="3">
    <source>
        <dbReference type="EMBL" id="MCV2867651.1"/>
    </source>
</evidence>
<reference evidence="3 4" key="1">
    <citation type="submission" date="2022-10" db="EMBL/GenBank/DDBJ databases">
        <title>Defluviimonas sp. nov., isolated from ocean surface water.</title>
        <authorList>
            <person name="He W."/>
            <person name="Wang L."/>
            <person name="Zhang D.-F."/>
        </authorList>
    </citation>
    <scope>NUCLEOTIDE SEQUENCE [LARGE SCALE GENOMIC DNA]</scope>
    <source>
        <strain evidence="3 4">WL0002</strain>
    </source>
</reference>
<organism evidence="3 4">
    <name type="scientific">Albidovulum marisflavi</name>
    <dbReference type="NCBI Taxonomy" id="2984159"/>
    <lineage>
        <taxon>Bacteria</taxon>
        <taxon>Pseudomonadati</taxon>
        <taxon>Pseudomonadota</taxon>
        <taxon>Alphaproteobacteria</taxon>
        <taxon>Rhodobacterales</taxon>
        <taxon>Paracoccaceae</taxon>
        <taxon>Albidovulum</taxon>
    </lineage>
</organism>
<gene>
    <name evidence="3" type="ORF">OEW28_03305</name>
</gene>
<dbReference type="CDD" id="cd01324">
    <property type="entry name" value="cbb3_Oxidase_CcoQ"/>
    <property type="match status" value="1"/>
</dbReference>
<feature type="transmembrane region" description="Helical" evidence="2">
    <location>
        <begin position="14"/>
        <end position="31"/>
    </location>
</feature>
<keyword evidence="4" id="KW-1185">Reference proteome</keyword>
<keyword evidence="2" id="KW-0472">Membrane</keyword>
<sequence length="68" mass="7457">MDVYSLFREFADSWALLALVLVFVGVVIWAFRPGSRKIHDDVANIPFRHEDRPAPSGSTGARGQGGAK</sequence>
<name>A0ABT2Z971_9RHOB</name>
<accession>A0ABT2Z971</accession>
<feature type="region of interest" description="Disordered" evidence="1">
    <location>
        <begin position="47"/>
        <end position="68"/>
    </location>
</feature>
<dbReference type="Proteomes" id="UP001652542">
    <property type="component" value="Unassembled WGS sequence"/>
</dbReference>
<keyword evidence="2" id="KW-1133">Transmembrane helix</keyword>
<dbReference type="RefSeq" id="WP_263733292.1">
    <property type="nucleotide sequence ID" value="NZ_JAOWKY010000001.1"/>
</dbReference>
<dbReference type="Pfam" id="PF05545">
    <property type="entry name" value="FixQ"/>
    <property type="match status" value="1"/>
</dbReference>
<comment type="caution">
    <text evidence="3">The sequence shown here is derived from an EMBL/GenBank/DDBJ whole genome shotgun (WGS) entry which is preliminary data.</text>
</comment>
<evidence type="ECO:0000256" key="2">
    <source>
        <dbReference type="SAM" id="Phobius"/>
    </source>
</evidence>
<dbReference type="InterPro" id="IPR008621">
    <property type="entry name" value="Cbb3-typ_cyt_oxidase_comp"/>
</dbReference>
<protein>
    <submittedName>
        <fullName evidence="3">Cbb3-type cytochrome c oxidase subunit 3</fullName>
    </submittedName>
</protein>
<dbReference type="EMBL" id="JAOWKY010000001">
    <property type="protein sequence ID" value="MCV2867651.1"/>
    <property type="molecule type" value="Genomic_DNA"/>
</dbReference>
<proteinExistence type="predicted"/>